<organism evidence="8 9">
    <name type="scientific">candidate division WOR-3 bacterium</name>
    <dbReference type="NCBI Taxonomy" id="2052148"/>
    <lineage>
        <taxon>Bacteria</taxon>
        <taxon>Bacteria division WOR-3</taxon>
    </lineage>
</organism>
<dbReference type="GO" id="GO:0042158">
    <property type="term" value="P:lipoprotein biosynthetic process"/>
    <property type="evidence" value="ECO:0007669"/>
    <property type="project" value="InterPro"/>
</dbReference>
<evidence type="ECO:0000313" key="9">
    <source>
        <dbReference type="Proteomes" id="UP000779900"/>
    </source>
</evidence>
<feature type="transmembrane region" description="Helical" evidence="7">
    <location>
        <begin position="204"/>
        <end position="222"/>
    </location>
</feature>
<feature type="transmembrane region" description="Helical" evidence="7">
    <location>
        <begin position="176"/>
        <end position="192"/>
    </location>
</feature>
<feature type="transmembrane region" description="Helical" evidence="7">
    <location>
        <begin position="42"/>
        <end position="65"/>
    </location>
</feature>
<feature type="transmembrane region" description="Helical" evidence="7">
    <location>
        <begin position="12"/>
        <end position="30"/>
    </location>
</feature>
<evidence type="ECO:0000256" key="5">
    <source>
        <dbReference type="ARBA" id="ARBA00022989"/>
    </source>
</evidence>
<keyword evidence="6 7" id="KW-0472">Membrane</keyword>
<keyword evidence="5 7" id="KW-1133">Transmembrane helix</keyword>
<sequence length="544" mass="57926">MNGWLSIAPDCQGFAFFFVAAFLVPALLLARKGMRERWPLLPWLTIIAWGVTFGLIGSKLILMPAGGLLDAIARCRLPAASDKTLLGGLLGGILGIQLARRWLGFDYPVADAYALVLPLATAIGRIGCLLGGCCFGTPSSLPWAICYGPGSDALNAHITCGLVQPGAAFSLSVHPLQVYDIILMLVLALLLWKVRRFLKRSGSLFLLYIASYGIVRFGEEFIREGGSGAAGLKHVQWGLLLGIVAAMTCLLVRERSRPRPATASVRAGAIRTALAVSAFLPVIIAGLGWFTPLEFTVIGAHLVALAVAALAWLLPARHRGMLGRGAATLAAGSALLVSGDSLAGKRPTGSSYYSLYAAGSGGAYSEICGSYRRFTVGSVGLSRTSVWPNGNSVECGARGYLGSNVTDYDSDLALLYGVNPYVLLESRWVGGGLGVQAINEWGAFVFMPQAQLRIGPRRTVFVEGGWYDHVLGGVPQPMLWAGVGREFPNGSSIKAGAAMTTGIFVESSIRAWKNVELTPYCSGWPNGRQPSYHFGLALRYRFGH</sequence>
<dbReference type="GO" id="GO:0005886">
    <property type="term" value="C:plasma membrane"/>
    <property type="evidence" value="ECO:0007669"/>
    <property type="project" value="InterPro"/>
</dbReference>
<dbReference type="PANTHER" id="PTHR30589">
    <property type="entry name" value="PROLIPOPROTEIN DIACYLGLYCERYL TRANSFERASE"/>
    <property type="match status" value="1"/>
</dbReference>
<dbReference type="PANTHER" id="PTHR30589:SF0">
    <property type="entry name" value="PHOSPHATIDYLGLYCEROL--PROLIPOPROTEIN DIACYLGLYCERYL TRANSFERASE"/>
    <property type="match status" value="1"/>
</dbReference>
<evidence type="ECO:0000313" key="8">
    <source>
        <dbReference type="EMBL" id="MBM3331862.1"/>
    </source>
</evidence>
<evidence type="ECO:0008006" key="10">
    <source>
        <dbReference type="Google" id="ProtNLM"/>
    </source>
</evidence>
<protein>
    <recommendedName>
        <fullName evidence="10">Prolipoprotein diacylglyceryl transferase</fullName>
    </recommendedName>
</protein>
<dbReference type="GO" id="GO:0008961">
    <property type="term" value="F:phosphatidylglycerol-prolipoprotein diacylglyceryl transferase activity"/>
    <property type="evidence" value="ECO:0007669"/>
    <property type="project" value="InterPro"/>
</dbReference>
<keyword evidence="4 7" id="KW-0812">Transmembrane</keyword>
<dbReference type="EMBL" id="VGIR01000047">
    <property type="protein sequence ID" value="MBM3331862.1"/>
    <property type="molecule type" value="Genomic_DNA"/>
</dbReference>
<accession>A0A937XET8</accession>
<keyword evidence="2" id="KW-1003">Cell membrane</keyword>
<evidence type="ECO:0000256" key="3">
    <source>
        <dbReference type="ARBA" id="ARBA00022679"/>
    </source>
</evidence>
<keyword evidence="3" id="KW-0808">Transferase</keyword>
<feature type="transmembrane region" description="Helical" evidence="7">
    <location>
        <begin position="273"/>
        <end position="290"/>
    </location>
</feature>
<evidence type="ECO:0000256" key="6">
    <source>
        <dbReference type="ARBA" id="ARBA00023136"/>
    </source>
</evidence>
<evidence type="ECO:0000256" key="4">
    <source>
        <dbReference type="ARBA" id="ARBA00022692"/>
    </source>
</evidence>
<dbReference type="AlphaFoldDB" id="A0A937XET8"/>
<evidence type="ECO:0000256" key="1">
    <source>
        <dbReference type="ARBA" id="ARBA00007150"/>
    </source>
</evidence>
<dbReference type="Pfam" id="PF01790">
    <property type="entry name" value="LGT"/>
    <property type="match status" value="1"/>
</dbReference>
<reference evidence="8" key="1">
    <citation type="submission" date="2019-03" db="EMBL/GenBank/DDBJ databases">
        <title>Lake Tanganyika Metagenome-Assembled Genomes (MAGs).</title>
        <authorList>
            <person name="Tran P."/>
        </authorList>
    </citation>
    <scope>NUCLEOTIDE SEQUENCE</scope>
    <source>
        <strain evidence="8">K_DeepCast_150m_m2_040</strain>
    </source>
</reference>
<feature type="transmembrane region" description="Helical" evidence="7">
    <location>
        <begin position="234"/>
        <end position="252"/>
    </location>
</feature>
<comment type="caution">
    <text evidence="8">The sequence shown here is derived from an EMBL/GenBank/DDBJ whole genome shotgun (WGS) entry which is preliminary data.</text>
</comment>
<gene>
    <name evidence="8" type="ORF">FJY68_08440</name>
</gene>
<feature type="transmembrane region" description="Helical" evidence="7">
    <location>
        <begin position="296"/>
        <end position="314"/>
    </location>
</feature>
<evidence type="ECO:0000256" key="2">
    <source>
        <dbReference type="ARBA" id="ARBA00022475"/>
    </source>
</evidence>
<comment type="similarity">
    <text evidence="1">Belongs to the Lgt family.</text>
</comment>
<feature type="transmembrane region" description="Helical" evidence="7">
    <location>
        <begin position="85"/>
        <end position="103"/>
    </location>
</feature>
<proteinExistence type="inferred from homology"/>
<dbReference type="InterPro" id="IPR001640">
    <property type="entry name" value="Lgt"/>
</dbReference>
<dbReference type="Proteomes" id="UP000779900">
    <property type="component" value="Unassembled WGS sequence"/>
</dbReference>
<evidence type="ECO:0000256" key="7">
    <source>
        <dbReference type="SAM" id="Phobius"/>
    </source>
</evidence>
<name>A0A937XET8_UNCW3</name>